<accession>A0A2Z6MUT6</accession>
<dbReference type="EMBL" id="DF973624">
    <property type="protein sequence ID" value="GAU36288.1"/>
    <property type="molecule type" value="Genomic_DNA"/>
</dbReference>
<gene>
    <name evidence="1" type="ORF">TSUD_255420</name>
</gene>
<dbReference type="OrthoDB" id="10294025at2759"/>
<dbReference type="AlphaFoldDB" id="A0A2Z6MUT6"/>
<reference evidence="2" key="1">
    <citation type="journal article" date="2017" name="Front. Plant Sci.">
        <title>Climate Clever Clovers: New Paradigm to Reduce the Environmental Footprint of Ruminants by Breeding Low Methanogenic Forages Utilizing Haplotype Variation.</title>
        <authorList>
            <person name="Kaur P."/>
            <person name="Appels R."/>
            <person name="Bayer P.E."/>
            <person name="Keeble-Gagnere G."/>
            <person name="Wang J."/>
            <person name="Hirakawa H."/>
            <person name="Shirasawa K."/>
            <person name="Vercoe P."/>
            <person name="Stefanova K."/>
            <person name="Durmic Z."/>
            <person name="Nichols P."/>
            <person name="Revell C."/>
            <person name="Isobe S.N."/>
            <person name="Edwards D."/>
            <person name="Erskine W."/>
        </authorList>
    </citation>
    <scope>NUCLEOTIDE SEQUENCE [LARGE SCALE GENOMIC DNA]</scope>
    <source>
        <strain evidence="2">cv. Daliak</strain>
    </source>
</reference>
<sequence>MRRPPLPNNFIATMANRITKLGFPTNIFDFQTYVLSGYLDKNFASLLRILSPYSDDQKLEKVLLLGVKFNFFNSFANCQPKEFYTFMRHLRTAAGQGELKKIAIQEKLEKSAAARGFTVHEMAYVALTEIPVSDFLKPKHVIRRKLCEEIISEHQNQLKIAQPAALPALDCAEDDRSGTLAVKENVPAGGGPDNTDV</sequence>
<protein>
    <submittedName>
        <fullName evidence="1">Uncharacterized protein</fullName>
    </submittedName>
</protein>
<dbReference type="Proteomes" id="UP000242715">
    <property type="component" value="Unassembled WGS sequence"/>
</dbReference>
<evidence type="ECO:0000313" key="1">
    <source>
        <dbReference type="EMBL" id="GAU36288.1"/>
    </source>
</evidence>
<keyword evidence="2" id="KW-1185">Reference proteome</keyword>
<evidence type="ECO:0000313" key="2">
    <source>
        <dbReference type="Proteomes" id="UP000242715"/>
    </source>
</evidence>
<proteinExistence type="predicted"/>
<name>A0A2Z6MUT6_TRISU</name>
<organism evidence="1 2">
    <name type="scientific">Trifolium subterraneum</name>
    <name type="common">Subterranean clover</name>
    <dbReference type="NCBI Taxonomy" id="3900"/>
    <lineage>
        <taxon>Eukaryota</taxon>
        <taxon>Viridiplantae</taxon>
        <taxon>Streptophyta</taxon>
        <taxon>Embryophyta</taxon>
        <taxon>Tracheophyta</taxon>
        <taxon>Spermatophyta</taxon>
        <taxon>Magnoliopsida</taxon>
        <taxon>eudicotyledons</taxon>
        <taxon>Gunneridae</taxon>
        <taxon>Pentapetalae</taxon>
        <taxon>rosids</taxon>
        <taxon>fabids</taxon>
        <taxon>Fabales</taxon>
        <taxon>Fabaceae</taxon>
        <taxon>Papilionoideae</taxon>
        <taxon>50 kb inversion clade</taxon>
        <taxon>NPAAA clade</taxon>
        <taxon>Hologalegina</taxon>
        <taxon>IRL clade</taxon>
        <taxon>Trifolieae</taxon>
        <taxon>Trifolium</taxon>
    </lineage>
</organism>